<organism evidence="1">
    <name type="scientific">marine metagenome</name>
    <dbReference type="NCBI Taxonomy" id="408172"/>
    <lineage>
        <taxon>unclassified sequences</taxon>
        <taxon>metagenomes</taxon>
        <taxon>ecological metagenomes</taxon>
    </lineage>
</organism>
<dbReference type="EMBL" id="UINC01002758">
    <property type="protein sequence ID" value="SVA00001.1"/>
    <property type="molecule type" value="Genomic_DNA"/>
</dbReference>
<feature type="non-terminal residue" evidence="1">
    <location>
        <position position="1"/>
    </location>
</feature>
<sequence length="31" mass="3622">VRWPPDQATWDPEITVAGFGLEEISEYMERV</sequence>
<dbReference type="AlphaFoldDB" id="A0A381S9L3"/>
<gene>
    <name evidence="1" type="ORF">METZ01_LOCUS52855</name>
</gene>
<reference evidence="1" key="1">
    <citation type="submission" date="2018-05" db="EMBL/GenBank/DDBJ databases">
        <authorList>
            <person name="Lanie J.A."/>
            <person name="Ng W.-L."/>
            <person name="Kazmierczak K.M."/>
            <person name="Andrzejewski T.M."/>
            <person name="Davidsen T.M."/>
            <person name="Wayne K.J."/>
            <person name="Tettelin H."/>
            <person name="Glass J.I."/>
            <person name="Rusch D."/>
            <person name="Podicherti R."/>
            <person name="Tsui H.-C.T."/>
            <person name="Winkler M.E."/>
        </authorList>
    </citation>
    <scope>NUCLEOTIDE SEQUENCE</scope>
</reference>
<accession>A0A381S9L3</accession>
<proteinExistence type="predicted"/>
<protein>
    <submittedName>
        <fullName evidence="1">Uncharacterized protein</fullName>
    </submittedName>
</protein>
<name>A0A381S9L3_9ZZZZ</name>
<evidence type="ECO:0000313" key="1">
    <source>
        <dbReference type="EMBL" id="SVA00001.1"/>
    </source>
</evidence>